<dbReference type="Proteomes" id="UP001152798">
    <property type="component" value="Chromosome 1"/>
</dbReference>
<protein>
    <recommendedName>
        <fullName evidence="4">Neuropeptide</fullName>
    </recommendedName>
</protein>
<keyword evidence="1" id="KW-0732">Signal</keyword>
<evidence type="ECO:0000256" key="1">
    <source>
        <dbReference type="SAM" id="SignalP"/>
    </source>
</evidence>
<feature type="signal peptide" evidence="1">
    <location>
        <begin position="1"/>
        <end position="17"/>
    </location>
</feature>
<keyword evidence="3" id="KW-1185">Reference proteome</keyword>
<dbReference type="AlphaFoldDB" id="A0A9P0EBE7"/>
<gene>
    <name evidence="2" type="ORF">NEZAVI_LOCUS2927</name>
</gene>
<reference evidence="2" key="1">
    <citation type="submission" date="2022-01" db="EMBL/GenBank/DDBJ databases">
        <authorList>
            <person name="King R."/>
        </authorList>
    </citation>
    <scope>NUCLEOTIDE SEQUENCE</scope>
</reference>
<evidence type="ECO:0008006" key="4">
    <source>
        <dbReference type="Google" id="ProtNLM"/>
    </source>
</evidence>
<feature type="chain" id="PRO_5040131488" description="Neuropeptide" evidence="1">
    <location>
        <begin position="18"/>
        <end position="49"/>
    </location>
</feature>
<name>A0A9P0EBE7_NEZVI</name>
<organism evidence="2 3">
    <name type="scientific">Nezara viridula</name>
    <name type="common">Southern green stink bug</name>
    <name type="synonym">Cimex viridulus</name>
    <dbReference type="NCBI Taxonomy" id="85310"/>
    <lineage>
        <taxon>Eukaryota</taxon>
        <taxon>Metazoa</taxon>
        <taxon>Ecdysozoa</taxon>
        <taxon>Arthropoda</taxon>
        <taxon>Hexapoda</taxon>
        <taxon>Insecta</taxon>
        <taxon>Pterygota</taxon>
        <taxon>Neoptera</taxon>
        <taxon>Paraneoptera</taxon>
        <taxon>Hemiptera</taxon>
        <taxon>Heteroptera</taxon>
        <taxon>Panheteroptera</taxon>
        <taxon>Pentatomomorpha</taxon>
        <taxon>Pentatomoidea</taxon>
        <taxon>Pentatomidae</taxon>
        <taxon>Pentatominae</taxon>
        <taxon>Nezara</taxon>
    </lineage>
</organism>
<evidence type="ECO:0000313" key="2">
    <source>
        <dbReference type="EMBL" id="CAH1392022.1"/>
    </source>
</evidence>
<sequence length="49" mass="5783">MFHFLYLSFCLCCIISCLQILSSQLDKCLNITSINIQTQQPKLWTTWNQ</sequence>
<dbReference type="EMBL" id="OV725077">
    <property type="protein sequence ID" value="CAH1392022.1"/>
    <property type="molecule type" value="Genomic_DNA"/>
</dbReference>
<accession>A0A9P0EBE7</accession>
<evidence type="ECO:0000313" key="3">
    <source>
        <dbReference type="Proteomes" id="UP001152798"/>
    </source>
</evidence>
<proteinExistence type="predicted"/>